<accession>T0FJP3</accession>
<evidence type="ECO:0000313" key="2">
    <source>
        <dbReference type="EMBL" id="EQA69805.1"/>
    </source>
</evidence>
<dbReference type="EMBL" id="AKWY02000034">
    <property type="protein sequence ID" value="EQA69805.1"/>
    <property type="molecule type" value="Genomic_DNA"/>
</dbReference>
<name>T0FJP3_9LEPT</name>
<dbReference type="InterPro" id="IPR016181">
    <property type="entry name" value="Acyl_CoA_acyltransferase"/>
</dbReference>
<dbReference type="PANTHER" id="PTHR43415">
    <property type="entry name" value="SPERMIDINE N(1)-ACETYLTRANSFERASE"/>
    <property type="match status" value="1"/>
</dbReference>
<keyword evidence="2" id="KW-0808">Transferase</keyword>
<proteinExistence type="predicted"/>
<evidence type="ECO:0000313" key="3">
    <source>
        <dbReference type="Proteomes" id="UP000015442"/>
    </source>
</evidence>
<evidence type="ECO:0000259" key="1">
    <source>
        <dbReference type="PROSITE" id="PS51186"/>
    </source>
</evidence>
<comment type="caution">
    <text evidence="2">The sequence shown here is derived from an EMBL/GenBank/DDBJ whole genome shotgun (WGS) entry which is preliminary data.</text>
</comment>
<dbReference type="GeneID" id="23203594"/>
<reference evidence="2 3" key="1">
    <citation type="submission" date="2013-05" db="EMBL/GenBank/DDBJ databases">
        <authorList>
            <person name="Harkins D.M."/>
            <person name="Durkin A.S."/>
            <person name="Brinkac L.M."/>
            <person name="Haft D.H."/>
            <person name="Selengut J.D."/>
            <person name="Sanka R."/>
            <person name="DePew J."/>
            <person name="Purushe J."/>
            <person name="Hartskeerl R.A."/>
            <person name="Ahmed A."/>
            <person name="van der Linden H."/>
            <person name="Goris M.G.A."/>
            <person name="Vinetz J.M."/>
            <person name="Sutton G.G."/>
            <person name="Nierman W.C."/>
            <person name="Fouts D.E."/>
        </authorList>
    </citation>
    <scope>NUCLEOTIDE SEQUENCE [LARGE SCALE GENOMIC DNA]</scope>
    <source>
        <strain evidence="2 3">CZ214</strain>
    </source>
</reference>
<dbReference type="PROSITE" id="PS51186">
    <property type="entry name" value="GNAT"/>
    <property type="match status" value="1"/>
</dbReference>
<sequence>MKEKIIGDNVYLSKIEVADVDSEMLDWFQDEELMKYYTNLKRKIDKEELLRSIKEGEESKSSYTFGIFYKENNKCIGTVKLGPINHVHKISDLVVLLGNKNYHGKGLASESIALGNKIAFDKFDIRKLFGGMYKSNISSIKAYTKAGWVIEGNLKGHYLENGQPIDRILVGCFNPKYFFNEEK</sequence>
<dbReference type="PANTHER" id="PTHR43415:SF3">
    <property type="entry name" value="GNAT-FAMILY ACETYLTRANSFERASE"/>
    <property type="match status" value="1"/>
</dbReference>
<dbReference type="InterPro" id="IPR000182">
    <property type="entry name" value="GNAT_dom"/>
</dbReference>
<dbReference type="RefSeq" id="WP_017214712.1">
    <property type="nucleotide sequence ID" value="NZ_AKWY02000034.1"/>
</dbReference>
<gene>
    <name evidence="2" type="ORF">LEP1GSC059_1874</name>
</gene>
<dbReference type="GO" id="GO:0016747">
    <property type="term" value="F:acyltransferase activity, transferring groups other than amino-acyl groups"/>
    <property type="evidence" value="ECO:0007669"/>
    <property type="project" value="InterPro"/>
</dbReference>
<protein>
    <submittedName>
        <fullName evidence="2">Acetyltransferase (GNAT) domain protein</fullName>
    </submittedName>
</protein>
<dbReference type="Gene3D" id="3.40.630.30">
    <property type="match status" value="1"/>
</dbReference>
<dbReference type="Proteomes" id="UP000015442">
    <property type="component" value="Unassembled WGS sequence"/>
</dbReference>
<dbReference type="SUPFAM" id="SSF55729">
    <property type="entry name" value="Acyl-CoA N-acyltransferases (Nat)"/>
    <property type="match status" value="1"/>
</dbReference>
<dbReference type="Pfam" id="PF13302">
    <property type="entry name" value="Acetyltransf_3"/>
    <property type="match status" value="1"/>
</dbReference>
<organism evidence="2 3">
    <name type="scientific">Leptospira noguchii serovar Panama str. CZ214</name>
    <dbReference type="NCBI Taxonomy" id="1001595"/>
    <lineage>
        <taxon>Bacteria</taxon>
        <taxon>Pseudomonadati</taxon>
        <taxon>Spirochaetota</taxon>
        <taxon>Spirochaetia</taxon>
        <taxon>Leptospirales</taxon>
        <taxon>Leptospiraceae</taxon>
        <taxon>Leptospira</taxon>
    </lineage>
</organism>
<dbReference type="AlphaFoldDB" id="T0FJP3"/>
<feature type="domain" description="N-acetyltransferase" evidence="1">
    <location>
        <begin position="15"/>
        <end position="166"/>
    </location>
</feature>